<dbReference type="Pfam" id="PF11877">
    <property type="entry name" value="DUF3397"/>
    <property type="match status" value="1"/>
</dbReference>
<dbReference type="OrthoDB" id="2299708at2"/>
<accession>A0A1E5KVG5</accession>
<evidence type="ECO:0000313" key="2">
    <source>
        <dbReference type="EMBL" id="OEH81865.1"/>
    </source>
</evidence>
<sequence>MVSFSAIMLFWYVFPIVVLFACNFIISTFSLTERYKVKSPDIAIPFLLLGLNELSKNTYEQSIVPYLIISILLLGIGVAVFQAYYYGEIIYGRYFKMFWRLVFLISMILYVVLILLNIFHYIA</sequence>
<gene>
    <name evidence="2" type="ORF">BCR26_03675</name>
</gene>
<dbReference type="AlphaFoldDB" id="A0A1E5KVG5"/>
<feature type="transmembrane region" description="Helical" evidence="1">
    <location>
        <begin position="98"/>
        <end position="122"/>
    </location>
</feature>
<dbReference type="InterPro" id="IPR024515">
    <property type="entry name" value="DUF3397"/>
</dbReference>
<evidence type="ECO:0008006" key="4">
    <source>
        <dbReference type="Google" id="ProtNLM"/>
    </source>
</evidence>
<reference evidence="2 3" key="1">
    <citation type="submission" date="2016-09" db="EMBL/GenBank/DDBJ databases">
        <authorList>
            <person name="Capua I."/>
            <person name="De Benedictis P."/>
            <person name="Joannis T."/>
            <person name="Lombin L.H."/>
            <person name="Cattoli G."/>
        </authorList>
    </citation>
    <scope>NUCLEOTIDE SEQUENCE [LARGE SCALE GENOMIC DNA]</scope>
    <source>
        <strain evidence="2 3">LMG 25899</strain>
    </source>
</reference>
<keyword evidence="3" id="KW-1185">Reference proteome</keyword>
<protein>
    <recommendedName>
        <fullName evidence="4">Lipoprotein</fullName>
    </recommendedName>
</protein>
<keyword evidence="1" id="KW-1133">Transmembrane helix</keyword>
<dbReference type="Proteomes" id="UP000095256">
    <property type="component" value="Unassembled WGS sequence"/>
</dbReference>
<evidence type="ECO:0000256" key="1">
    <source>
        <dbReference type="SAM" id="Phobius"/>
    </source>
</evidence>
<feature type="transmembrane region" description="Helical" evidence="1">
    <location>
        <begin position="63"/>
        <end position="86"/>
    </location>
</feature>
<proteinExistence type="predicted"/>
<keyword evidence="1" id="KW-0812">Transmembrane</keyword>
<organism evidence="2 3">
    <name type="scientific">Enterococcus rivorum</name>
    <dbReference type="NCBI Taxonomy" id="762845"/>
    <lineage>
        <taxon>Bacteria</taxon>
        <taxon>Bacillati</taxon>
        <taxon>Bacillota</taxon>
        <taxon>Bacilli</taxon>
        <taxon>Lactobacillales</taxon>
        <taxon>Enterococcaceae</taxon>
        <taxon>Enterococcus</taxon>
    </lineage>
</organism>
<name>A0A1E5KVG5_9ENTE</name>
<evidence type="ECO:0000313" key="3">
    <source>
        <dbReference type="Proteomes" id="UP000095256"/>
    </source>
</evidence>
<dbReference type="EMBL" id="MIEK01000034">
    <property type="protein sequence ID" value="OEH81865.1"/>
    <property type="molecule type" value="Genomic_DNA"/>
</dbReference>
<comment type="caution">
    <text evidence="2">The sequence shown here is derived from an EMBL/GenBank/DDBJ whole genome shotgun (WGS) entry which is preliminary data.</text>
</comment>
<feature type="transmembrane region" description="Helical" evidence="1">
    <location>
        <begin position="9"/>
        <end position="31"/>
    </location>
</feature>
<dbReference type="STRING" id="762845.BCR26_03675"/>
<keyword evidence="1" id="KW-0472">Membrane</keyword>